<proteinExistence type="predicted"/>
<evidence type="ECO:0000313" key="1">
    <source>
        <dbReference type="EMBL" id="UPK95205.1"/>
    </source>
</evidence>
<evidence type="ECO:0000313" key="2">
    <source>
        <dbReference type="Proteomes" id="UP000830768"/>
    </source>
</evidence>
<dbReference type="Proteomes" id="UP000830768">
    <property type="component" value="Chromosome 5"/>
</dbReference>
<dbReference type="EMBL" id="CP090034">
    <property type="protein sequence ID" value="UPK95205.1"/>
    <property type="molecule type" value="Genomic_DNA"/>
</dbReference>
<sequence length="192" mass="21343">MRYSNGEVSEAQGYHWYRDSSHGTGFLVRLDASGNFIVDPTTGYCQTATEYSKFAVFACNPLLPLMVTDSDPLLQTGNWELLRIFHPPGNRGLSQVVTLESPMREGRAPVRYVAGRNPSWIPALIPKTYRSPIHHSPDSRGLGGELPIILGLMALTAESNPSGNDAVNTVFLERRAWRRQEWRGGDTPRGCK</sequence>
<protein>
    <submittedName>
        <fullName evidence="1">Uncharacterized protein</fullName>
    </submittedName>
</protein>
<name>A0ACD3Z1X9_FUSSC</name>
<gene>
    <name evidence="1" type="ORF">LCI18_006140</name>
</gene>
<keyword evidence="2" id="KW-1185">Reference proteome</keyword>
<accession>A0ACD3Z1X9</accession>
<organism evidence="1 2">
    <name type="scientific">Fusarium solani subsp. cucurbitae</name>
    <name type="common">Neocosmosporum cucurbitae</name>
    <dbReference type="NCBI Taxonomy" id="2747967"/>
    <lineage>
        <taxon>Eukaryota</taxon>
        <taxon>Fungi</taxon>
        <taxon>Dikarya</taxon>
        <taxon>Ascomycota</taxon>
        <taxon>Pezizomycotina</taxon>
        <taxon>Sordariomycetes</taxon>
        <taxon>Hypocreomycetidae</taxon>
        <taxon>Hypocreales</taxon>
        <taxon>Nectriaceae</taxon>
        <taxon>Fusarium</taxon>
        <taxon>Fusarium solani species complex</taxon>
    </lineage>
</organism>
<reference evidence="1" key="1">
    <citation type="submission" date="2021-11" db="EMBL/GenBank/DDBJ databases">
        <title>Fusarium solani-melongenae Genome sequencing and assembly.</title>
        <authorList>
            <person name="Xie S."/>
            <person name="Huang L."/>
            <person name="Zhang X."/>
        </authorList>
    </citation>
    <scope>NUCLEOTIDE SEQUENCE</scope>
    <source>
        <strain evidence="1">CRI 24-3</strain>
    </source>
</reference>